<sequence length="108" mass="12765">MNRALPSAGEIWIHFKEKQYRIITLAEDAKTGESYVVYQALYGSYGHYLRPLAMFMSEVDHQKYPDCQRTWRFEKLPNMCSWKPEFARQTNVQHTRKKGASDSCLKKK</sequence>
<name>A0A848BT40_9FIRM</name>
<accession>A0A848BT40</accession>
<proteinExistence type="predicted"/>
<comment type="caution">
    <text evidence="2">The sequence shown here is derived from an EMBL/GenBank/DDBJ whole genome shotgun (WGS) entry which is preliminary data.</text>
</comment>
<evidence type="ECO:0000259" key="1">
    <source>
        <dbReference type="Pfam" id="PF07866"/>
    </source>
</evidence>
<dbReference type="Gene3D" id="2.30.30.320">
    <property type="entry name" value="DUF1653-like domain"/>
    <property type="match status" value="1"/>
</dbReference>
<feature type="domain" description="DUF1653" evidence="1">
    <location>
        <begin position="11"/>
        <end position="75"/>
    </location>
</feature>
<protein>
    <submittedName>
        <fullName evidence="2">DUF1653 domain-containing protein</fullName>
    </submittedName>
</protein>
<dbReference type="Proteomes" id="UP000591071">
    <property type="component" value="Unassembled WGS sequence"/>
</dbReference>
<evidence type="ECO:0000313" key="3">
    <source>
        <dbReference type="Proteomes" id="UP000591071"/>
    </source>
</evidence>
<organism evidence="2 3">
    <name type="scientific">Megasphaera hexanoica</name>
    <dbReference type="NCBI Taxonomy" id="1675036"/>
    <lineage>
        <taxon>Bacteria</taxon>
        <taxon>Bacillati</taxon>
        <taxon>Bacillota</taxon>
        <taxon>Negativicutes</taxon>
        <taxon>Veillonellales</taxon>
        <taxon>Veillonellaceae</taxon>
        <taxon>Megasphaera</taxon>
    </lineage>
</organism>
<dbReference type="EMBL" id="JABAFG010000015">
    <property type="protein sequence ID" value="NME28872.1"/>
    <property type="molecule type" value="Genomic_DNA"/>
</dbReference>
<dbReference type="RefSeq" id="WP_170087841.1">
    <property type="nucleotide sequence ID" value="NZ_JABAFG010000015.1"/>
</dbReference>
<dbReference type="AlphaFoldDB" id="A0A848BT40"/>
<gene>
    <name evidence="2" type="ORF">HF872_09605</name>
</gene>
<evidence type="ECO:0000313" key="2">
    <source>
        <dbReference type="EMBL" id="NME28872.1"/>
    </source>
</evidence>
<dbReference type="InterPro" id="IPR023387">
    <property type="entry name" value="DUF1653-like_dom"/>
</dbReference>
<dbReference type="Pfam" id="PF07866">
    <property type="entry name" value="DUF1653"/>
    <property type="match status" value="1"/>
</dbReference>
<dbReference type="InterPro" id="IPR037135">
    <property type="entry name" value="DUF1653-like_dom_sf"/>
</dbReference>
<reference evidence="2 3" key="1">
    <citation type="submission" date="2020-04" db="EMBL/GenBank/DDBJ databases">
        <authorList>
            <person name="Hitch T.C.A."/>
            <person name="Wylensek D."/>
            <person name="Clavel T."/>
        </authorList>
    </citation>
    <scope>NUCLEOTIDE SEQUENCE [LARGE SCALE GENOMIC DNA]</scope>
    <source>
        <strain evidence="2 3">Oil-RF-744-FAT-WT-6-1</strain>
    </source>
</reference>